<dbReference type="Gene3D" id="3.40.50.150">
    <property type="entry name" value="Vaccinia Virus protein VP39"/>
    <property type="match status" value="1"/>
</dbReference>
<proteinExistence type="predicted"/>
<dbReference type="CDD" id="cd02440">
    <property type="entry name" value="AdoMet_MTases"/>
    <property type="match status" value="1"/>
</dbReference>
<comment type="caution">
    <text evidence="2">The sequence shown here is derived from an EMBL/GenBank/DDBJ whole genome shotgun (WGS) entry which is preliminary data.</text>
</comment>
<dbReference type="RefSeq" id="WP_303542208.1">
    <property type="nucleotide sequence ID" value="NZ_JAUOTP010000004.1"/>
</dbReference>
<organism evidence="2 3">
    <name type="scientific">Sphingomonas natans</name>
    <dbReference type="NCBI Taxonomy" id="3063330"/>
    <lineage>
        <taxon>Bacteria</taxon>
        <taxon>Pseudomonadati</taxon>
        <taxon>Pseudomonadota</taxon>
        <taxon>Alphaproteobacteria</taxon>
        <taxon>Sphingomonadales</taxon>
        <taxon>Sphingomonadaceae</taxon>
        <taxon>Sphingomonas</taxon>
    </lineage>
</organism>
<keyword evidence="2" id="KW-0489">Methyltransferase</keyword>
<dbReference type="EC" id="2.1.1.-" evidence="2"/>
<gene>
    <name evidence="2" type="ORF">Q4F19_10185</name>
</gene>
<evidence type="ECO:0000313" key="3">
    <source>
        <dbReference type="Proteomes" id="UP001169764"/>
    </source>
</evidence>
<name>A0ABT8Y8U3_9SPHN</name>
<dbReference type="InterPro" id="IPR029063">
    <property type="entry name" value="SAM-dependent_MTases_sf"/>
</dbReference>
<dbReference type="Pfam" id="PF13578">
    <property type="entry name" value="Methyltransf_24"/>
    <property type="match status" value="1"/>
</dbReference>
<evidence type="ECO:0000256" key="1">
    <source>
        <dbReference type="SAM" id="MobiDB-lite"/>
    </source>
</evidence>
<keyword evidence="2" id="KW-0808">Transferase</keyword>
<accession>A0ABT8Y8U3</accession>
<feature type="region of interest" description="Disordered" evidence="1">
    <location>
        <begin position="262"/>
        <end position="289"/>
    </location>
</feature>
<dbReference type="Proteomes" id="UP001169764">
    <property type="component" value="Unassembled WGS sequence"/>
</dbReference>
<sequence>MKLAILTSFLHARSFISSGSISAFAPTGLLAVRDPRPDRPRGGSISAFAYRMLFGAIGWPWLLRSLHGGSRAARERLAARLGWPLDALPRMGSWKADAGFLHRIVDAVETLRPATVVELGAGASTLVCARALALHGGGRLISYDQHAPFVAAVRTWLCERGLAADVRHAPLTRTIPGWPGDWYEADGLPETIDLLLIDGPPWAIHPFVRGGAESLFDRIAPGGRILLDDAARPGERIVARRWRRAWPDMRFRLAGGGSKGTLIGEKPAIARPDPPPETAGAELIGVTGD</sequence>
<dbReference type="EMBL" id="JAUOTP010000004">
    <property type="protein sequence ID" value="MDO6414746.1"/>
    <property type="molecule type" value="Genomic_DNA"/>
</dbReference>
<keyword evidence="3" id="KW-1185">Reference proteome</keyword>
<dbReference type="GO" id="GO:0008168">
    <property type="term" value="F:methyltransferase activity"/>
    <property type="evidence" value="ECO:0007669"/>
    <property type="project" value="UniProtKB-KW"/>
</dbReference>
<dbReference type="SUPFAM" id="SSF53335">
    <property type="entry name" value="S-adenosyl-L-methionine-dependent methyltransferases"/>
    <property type="match status" value="1"/>
</dbReference>
<reference evidence="2" key="1">
    <citation type="submission" date="2023-07" db="EMBL/GenBank/DDBJ databases">
        <authorList>
            <person name="Kim M."/>
        </authorList>
    </citation>
    <scope>NUCLEOTIDE SEQUENCE</scope>
    <source>
        <strain evidence="2">BIUV-7</strain>
    </source>
</reference>
<evidence type="ECO:0000313" key="2">
    <source>
        <dbReference type="EMBL" id="MDO6414746.1"/>
    </source>
</evidence>
<dbReference type="GO" id="GO:0032259">
    <property type="term" value="P:methylation"/>
    <property type="evidence" value="ECO:0007669"/>
    <property type="project" value="UniProtKB-KW"/>
</dbReference>
<protein>
    <submittedName>
        <fullName evidence="2">Class I SAM-dependent methyltransferase</fullName>
        <ecNumber evidence="2">2.1.1.-</ecNumber>
    </submittedName>
</protein>